<feature type="transmembrane region" description="Helical" evidence="7">
    <location>
        <begin position="6"/>
        <end position="28"/>
    </location>
</feature>
<feature type="transmembrane region" description="Helical" evidence="7">
    <location>
        <begin position="35"/>
        <end position="55"/>
    </location>
</feature>
<dbReference type="Pfam" id="PF04791">
    <property type="entry name" value="LMBR1"/>
    <property type="match status" value="1"/>
</dbReference>
<evidence type="ECO:0000313" key="8">
    <source>
        <dbReference type="EMBL" id="CAD9813385.1"/>
    </source>
</evidence>
<feature type="compositionally biased region" description="Basic and acidic residues" evidence="6">
    <location>
        <begin position="578"/>
        <end position="603"/>
    </location>
</feature>
<feature type="transmembrane region" description="Helical" evidence="7">
    <location>
        <begin position="147"/>
        <end position="171"/>
    </location>
</feature>
<feature type="compositionally biased region" description="Basic and acidic residues" evidence="6">
    <location>
        <begin position="279"/>
        <end position="288"/>
    </location>
</feature>
<evidence type="ECO:0000256" key="6">
    <source>
        <dbReference type="SAM" id="MobiDB-lite"/>
    </source>
</evidence>
<feature type="region of interest" description="Disordered" evidence="6">
    <location>
        <begin position="259"/>
        <end position="288"/>
    </location>
</feature>
<evidence type="ECO:0000256" key="1">
    <source>
        <dbReference type="ARBA" id="ARBA00004141"/>
    </source>
</evidence>
<dbReference type="PANTHER" id="PTHR21355:SF0">
    <property type="entry name" value="G-PROTEIN COUPLED RECEPTOR-ASSOCIATED PROTEIN LMBRD2"/>
    <property type="match status" value="1"/>
</dbReference>
<feature type="transmembrane region" description="Helical" evidence="7">
    <location>
        <begin position="516"/>
        <end position="538"/>
    </location>
</feature>
<evidence type="ECO:0000256" key="4">
    <source>
        <dbReference type="ARBA" id="ARBA00022989"/>
    </source>
</evidence>
<evidence type="ECO:0000256" key="2">
    <source>
        <dbReference type="ARBA" id="ARBA00010487"/>
    </source>
</evidence>
<comment type="similarity">
    <text evidence="2">Belongs to the LIMR family.</text>
</comment>
<feature type="region of interest" description="Disordered" evidence="6">
    <location>
        <begin position="578"/>
        <end position="612"/>
    </location>
</feature>
<dbReference type="EMBL" id="HBHQ01007791">
    <property type="protein sequence ID" value="CAD9813385.1"/>
    <property type="molecule type" value="Transcribed_RNA"/>
</dbReference>
<dbReference type="AlphaFoldDB" id="A0A7S2XKF6"/>
<dbReference type="GO" id="GO:0016020">
    <property type="term" value="C:membrane"/>
    <property type="evidence" value="ECO:0007669"/>
    <property type="project" value="UniProtKB-SubCell"/>
</dbReference>
<feature type="compositionally biased region" description="Polar residues" evidence="6">
    <location>
        <begin position="348"/>
        <end position="364"/>
    </location>
</feature>
<evidence type="ECO:0000256" key="5">
    <source>
        <dbReference type="ARBA" id="ARBA00023136"/>
    </source>
</evidence>
<reference evidence="8" key="1">
    <citation type="submission" date="2021-01" db="EMBL/GenBank/DDBJ databases">
        <authorList>
            <person name="Corre E."/>
            <person name="Pelletier E."/>
            <person name="Niang G."/>
            <person name="Scheremetjew M."/>
            <person name="Finn R."/>
            <person name="Kale V."/>
            <person name="Holt S."/>
            <person name="Cochrane G."/>
            <person name="Meng A."/>
            <person name="Brown T."/>
            <person name="Cohen L."/>
        </authorList>
    </citation>
    <scope>NUCLEOTIDE SEQUENCE</scope>
    <source>
        <strain evidence="8">CCMP2084</strain>
    </source>
</reference>
<evidence type="ECO:0008006" key="9">
    <source>
        <dbReference type="Google" id="ProtNLM"/>
    </source>
</evidence>
<feature type="transmembrane region" description="Helical" evidence="7">
    <location>
        <begin position="382"/>
        <end position="401"/>
    </location>
</feature>
<organism evidence="8">
    <name type="scientific">Attheya septentrionalis</name>
    <dbReference type="NCBI Taxonomy" id="420275"/>
    <lineage>
        <taxon>Eukaryota</taxon>
        <taxon>Sar</taxon>
        <taxon>Stramenopiles</taxon>
        <taxon>Ochrophyta</taxon>
        <taxon>Bacillariophyta</taxon>
        <taxon>Coscinodiscophyceae</taxon>
        <taxon>Chaetocerotophycidae</taxon>
        <taxon>Chaetocerotales</taxon>
        <taxon>Attheyaceae</taxon>
        <taxon>Attheya</taxon>
    </lineage>
</organism>
<keyword evidence="5 7" id="KW-0472">Membrane</keyword>
<evidence type="ECO:0000256" key="7">
    <source>
        <dbReference type="SAM" id="Phobius"/>
    </source>
</evidence>
<protein>
    <recommendedName>
        <fullName evidence="9">LMBR1 domain-containing protein 2 homolog</fullName>
    </recommendedName>
</protein>
<keyword evidence="3 7" id="KW-0812">Transmembrane</keyword>
<proteinExistence type="inferred from homology"/>
<name>A0A7S2XKF6_9STRA</name>
<feature type="transmembrane region" description="Helical" evidence="7">
    <location>
        <begin position="81"/>
        <end position="101"/>
    </location>
</feature>
<feature type="region of interest" description="Disordered" evidence="6">
    <location>
        <begin position="345"/>
        <end position="365"/>
    </location>
</feature>
<evidence type="ECO:0000256" key="3">
    <source>
        <dbReference type="ARBA" id="ARBA00022692"/>
    </source>
</evidence>
<feature type="transmembrane region" description="Helical" evidence="7">
    <location>
        <begin position="122"/>
        <end position="141"/>
    </location>
</feature>
<dbReference type="PANTHER" id="PTHR21355">
    <property type="entry name" value="G-PROTEIN COUPLED RECEPTOR-ASSOCIATED PROTEIN LMBRD2"/>
    <property type="match status" value="1"/>
</dbReference>
<sequence length="612" mass="68105">MTLPLGSFLPLCVLLFVLACWLVCYFASPATSIPIRLLVTISFWLGFGGVALLPIDLSLTTRFEDEEYQDLPNETFTAWMYIYWSTFCLAWGILPLVRAVLLSGHFTALSRLRAGCRKALRGYIFLSMISLVAVVVLAIRLQSFHVMSVLMALGNTYGLLMVAVLLGYGLVDLPRSISRMAKPENELRRARIMAGSADEALFDAVWELQDCEDLVDATIARIERYNAQDEESPGGATASKGEQYYTVCVESLVRRRNATANLGSELQNRRTSSNRRSNNRGDDDFEDVHVHAPPYCADDRPTIQHLAELNAKLQRAQATLMSMEQRWNSLVKRSRFYASLAGGDVPDRSTSQASPSPSLLSGSNEGVGGCMRSMWMRQLRGPVYRLMALSMAILSGTVLWSEATIGLDINLSPFALFLEAFGSSSKNIFFQIAALIPLLYMSACVYSSLFKLSNFGPYCLRGHNQSIGVALVFNAQYLVRLQFPLGYNYLLMLKYDTSSTNCAFVHVMSDMSTVPFFGTSFSVYAPLMIIALCCFTLCNGYPRLLAVLGIEHEDAILMGDKETLEGKVNEGITLLRRHEDRSKDSSRRSEFKDDSSHSSDSQKSDSWWVGVV</sequence>
<dbReference type="InterPro" id="IPR051584">
    <property type="entry name" value="GPCR-associated_LMBR1"/>
</dbReference>
<comment type="subcellular location">
    <subcellularLocation>
        <location evidence="1">Membrane</location>
        <topology evidence="1">Multi-pass membrane protein</topology>
    </subcellularLocation>
</comment>
<accession>A0A7S2XKF6</accession>
<gene>
    <name evidence="8" type="ORF">ASEP1449_LOCUS5210</name>
</gene>
<feature type="transmembrane region" description="Helical" evidence="7">
    <location>
        <begin position="428"/>
        <end position="446"/>
    </location>
</feature>
<dbReference type="InterPro" id="IPR006876">
    <property type="entry name" value="LMBR1-like_membr_prot"/>
</dbReference>
<feature type="transmembrane region" description="Helical" evidence="7">
    <location>
        <begin position="467"/>
        <end position="487"/>
    </location>
</feature>
<keyword evidence="4 7" id="KW-1133">Transmembrane helix</keyword>